<dbReference type="Proteomes" id="UP001567571">
    <property type="component" value="Unassembled WGS sequence"/>
</dbReference>
<dbReference type="Pfam" id="PF19792">
    <property type="entry name" value="DUF6276"/>
    <property type="match status" value="1"/>
</dbReference>
<comment type="caution">
    <text evidence="1">The sequence shown here is derived from an EMBL/GenBank/DDBJ whole genome shotgun (WGS) entry which is preliminary data.</text>
</comment>
<evidence type="ECO:0000313" key="3">
    <source>
        <dbReference type="Proteomes" id="UP001501425"/>
    </source>
</evidence>
<dbReference type="InterPro" id="IPR046243">
    <property type="entry name" value="DUF6276"/>
</dbReference>
<dbReference type="EMBL" id="BAAADQ010000013">
    <property type="protein sequence ID" value="GAA0548360.1"/>
    <property type="molecule type" value="Genomic_DNA"/>
</dbReference>
<reference evidence="2 4" key="3">
    <citation type="submission" date="2024-06" db="EMBL/GenBank/DDBJ databases">
        <title>Halorubrum miltondacostae sp. nov., a potential PHA producer isolated from an inland solar saltern in Rio Maior, Portugal.</title>
        <authorList>
            <person name="Albuquerque L."/>
            <person name="Viver T."/>
            <person name="Barroso C."/>
            <person name="Claudino R."/>
            <person name="Galvan M."/>
            <person name="Simoes G."/>
            <person name="Lobo Da Cunha A."/>
            <person name="Egas C."/>
        </authorList>
    </citation>
    <scope>NUCLEOTIDE SEQUENCE [LARGE SCALE GENOMIC DNA]</scope>
    <source>
        <strain evidence="2 4">DSM 18646</strain>
    </source>
</reference>
<dbReference type="AlphaFoldDB" id="A0AAV3SUV7"/>
<reference evidence="1" key="1">
    <citation type="journal article" date="2014" name="Int. J. Syst. Evol. Microbiol.">
        <title>Complete genome sequence of Corynebacterium casei LMG S-19264T (=DSM 44701T), isolated from a smear-ripened cheese.</title>
        <authorList>
            <consortium name="US DOE Joint Genome Institute (JGI-PGF)"/>
            <person name="Walter F."/>
            <person name="Albersmeier A."/>
            <person name="Kalinowski J."/>
            <person name="Ruckert C."/>
        </authorList>
    </citation>
    <scope>NUCLEOTIDE SEQUENCE</scope>
    <source>
        <strain evidence="1">JCM 14265</strain>
    </source>
</reference>
<evidence type="ECO:0000313" key="4">
    <source>
        <dbReference type="Proteomes" id="UP001567571"/>
    </source>
</evidence>
<dbReference type="EMBL" id="JBEDNW010000003">
    <property type="protein sequence ID" value="MEZ3167069.1"/>
    <property type="molecule type" value="Genomic_DNA"/>
</dbReference>
<protein>
    <submittedName>
        <fullName evidence="2">DUF6276 family protein</fullName>
    </submittedName>
</protein>
<gene>
    <name evidence="2" type="ORF">ABNG02_07000</name>
    <name evidence="1" type="ORF">GCM10008994_24100</name>
</gene>
<sequence length="129" mass="13325">MSCPHCDAEVVGFAVPSALRDHAPADAAAICTRCLRVVPADEAGLAGDVSADPDLSAVDPAFPSGEAGIALALCCGKLDSFALNRESIEALIDHAERAGADVFAFLGRLDAADAAFDLDRRRAALIDFL</sequence>
<dbReference type="RefSeq" id="WP_343779384.1">
    <property type="nucleotide sequence ID" value="NZ_BAAADQ010000013.1"/>
</dbReference>
<organism evidence="1 3">
    <name type="scientific">Halorubrum ejinorense</name>
    <dbReference type="NCBI Taxonomy" id="425309"/>
    <lineage>
        <taxon>Archaea</taxon>
        <taxon>Methanobacteriati</taxon>
        <taxon>Methanobacteriota</taxon>
        <taxon>Stenosarchaea group</taxon>
        <taxon>Halobacteria</taxon>
        <taxon>Halobacteriales</taxon>
        <taxon>Haloferacaceae</taxon>
        <taxon>Halorubrum</taxon>
    </lineage>
</organism>
<evidence type="ECO:0000313" key="1">
    <source>
        <dbReference type="EMBL" id="GAA0548360.1"/>
    </source>
</evidence>
<dbReference type="Proteomes" id="UP001501425">
    <property type="component" value="Unassembled WGS sequence"/>
</dbReference>
<evidence type="ECO:0000313" key="2">
    <source>
        <dbReference type="EMBL" id="MEZ3167069.1"/>
    </source>
</evidence>
<accession>A0AAV3SUV7</accession>
<keyword evidence="4" id="KW-1185">Reference proteome</keyword>
<proteinExistence type="predicted"/>
<reference evidence="1" key="2">
    <citation type="submission" date="2023-12" db="EMBL/GenBank/DDBJ databases">
        <authorList>
            <person name="Sun Q."/>
            <person name="Inoue M."/>
        </authorList>
    </citation>
    <scope>NUCLEOTIDE SEQUENCE</scope>
    <source>
        <strain evidence="1">JCM 14265</strain>
    </source>
</reference>
<name>A0AAV3SUV7_9EURY</name>